<evidence type="ECO:0000313" key="2">
    <source>
        <dbReference type="EMBL" id="KAL3843470.1"/>
    </source>
</evidence>
<feature type="chain" id="PRO_5044750379" description="Organ specific protein" evidence="1">
    <location>
        <begin position="24"/>
        <end position="88"/>
    </location>
</feature>
<feature type="signal peptide" evidence="1">
    <location>
        <begin position="1"/>
        <end position="23"/>
    </location>
</feature>
<sequence>MEMRAFSAFFILSLLSIAYVSDARKDPGEYWKNIMNGEPMPKAIKDLFNLNSASDFTTGMNHFARDFDTKPNVIIYHTNHVHSEKLKP</sequence>
<keyword evidence="3" id="KW-1185">Reference proteome</keyword>
<evidence type="ECO:0000313" key="3">
    <source>
        <dbReference type="Proteomes" id="UP001634393"/>
    </source>
</evidence>
<keyword evidence="1" id="KW-0732">Signal</keyword>
<dbReference type="AlphaFoldDB" id="A0ABD3U2F3"/>
<gene>
    <name evidence="2" type="ORF">ACJIZ3_000873</name>
</gene>
<reference evidence="2 3" key="1">
    <citation type="submission" date="2024-12" db="EMBL/GenBank/DDBJ databases">
        <title>The unique morphological basis and parallel evolutionary history of personate flowers in Penstemon.</title>
        <authorList>
            <person name="Depatie T.H."/>
            <person name="Wessinger C.A."/>
        </authorList>
    </citation>
    <scope>NUCLEOTIDE SEQUENCE [LARGE SCALE GENOMIC DNA]</scope>
    <source>
        <strain evidence="2">WTNN_2</strain>
        <tissue evidence="2">Leaf</tissue>
    </source>
</reference>
<accession>A0ABD3U2F3</accession>
<dbReference type="Pfam" id="PF10950">
    <property type="entry name" value="Organ_specific"/>
    <property type="match status" value="1"/>
</dbReference>
<dbReference type="PANTHER" id="PTHR33731">
    <property type="entry name" value="PROTEIN, PUTATIVE-RELATED"/>
    <property type="match status" value="1"/>
</dbReference>
<name>A0ABD3U2F3_9LAMI</name>
<dbReference type="PANTHER" id="PTHR33731:SF17">
    <property type="entry name" value="ORGAN-SPECIFIC PROTEIN P4-LIKE"/>
    <property type="match status" value="1"/>
</dbReference>
<organism evidence="2 3">
    <name type="scientific">Penstemon smallii</name>
    <dbReference type="NCBI Taxonomy" id="265156"/>
    <lineage>
        <taxon>Eukaryota</taxon>
        <taxon>Viridiplantae</taxon>
        <taxon>Streptophyta</taxon>
        <taxon>Embryophyta</taxon>
        <taxon>Tracheophyta</taxon>
        <taxon>Spermatophyta</taxon>
        <taxon>Magnoliopsida</taxon>
        <taxon>eudicotyledons</taxon>
        <taxon>Gunneridae</taxon>
        <taxon>Pentapetalae</taxon>
        <taxon>asterids</taxon>
        <taxon>lamiids</taxon>
        <taxon>Lamiales</taxon>
        <taxon>Plantaginaceae</taxon>
        <taxon>Cheloneae</taxon>
        <taxon>Penstemon</taxon>
    </lineage>
</organism>
<dbReference type="Proteomes" id="UP001634393">
    <property type="component" value="Unassembled WGS sequence"/>
</dbReference>
<evidence type="ECO:0008006" key="4">
    <source>
        <dbReference type="Google" id="ProtNLM"/>
    </source>
</evidence>
<comment type="caution">
    <text evidence="2">The sequence shown here is derived from an EMBL/GenBank/DDBJ whole genome shotgun (WGS) entry which is preliminary data.</text>
</comment>
<protein>
    <recommendedName>
        <fullName evidence="4">Organ specific protein</fullName>
    </recommendedName>
</protein>
<proteinExistence type="predicted"/>
<evidence type="ECO:0000256" key="1">
    <source>
        <dbReference type="SAM" id="SignalP"/>
    </source>
</evidence>
<dbReference type="EMBL" id="JBJXBP010000002">
    <property type="protein sequence ID" value="KAL3843470.1"/>
    <property type="molecule type" value="Genomic_DNA"/>
</dbReference>
<dbReference type="InterPro" id="IPR024489">
    <property type="entry name" value="Organ_specific_prot"/>
</dbReference>